<feature type="transmembrane region" description="Helical" evidence="1">
    <location>
        <begin position="6"/>
        <end position="22"/>
    </location>
</feature>
<proteinExistence type="predicted"/>
<evidence type="ECO:0000313" key="3">
    <source>
        <dbReference type="Proteomes" id="UP000220828"/>
    </source>
</evidence>
<name>A0A2H3K9K4_9FLAO</name>
<keyword evidence="1" id="KW-0812">Transmembrane</keyword>
<dbReference type="AlphaFoldDB" id="A0A2H3K9K4"/>
<dbReference type="EMBL" id="PCMW01000075">
    <property type="protein sequence ID" value="PDS22920.1"/>
    <property type="molecule type" value="Genomic_DNA"/>
</dbReference>
<dbReference type="Pfam" id="PF05834">
    <property type="entry name" value="Lycopene_cycl"/>
    <property type="match status" value="1"/>
</dbReference>
<organism evidence="2 3">
    <name type="scientific">Flavobacterium branchiophilum</name>
    <dbReference type="NCBI Taxonomy" id="55197"/>
    <lineage>
        <taxon>Bacteria</taxon>
        <taxon>Pseudomonadati</taxon>
        <taxon>Bacteroidota</taxon>
        <taxon>Flavobacteriia</taxon>
        <taxon>Flavobacteriales</taxon>
        <taxon>Flavobacteriaceae</taxon>
        <taxon>Flavobacterium</taxon>
    </lineage>
</organism>
<keyword evidence="1" id="KW-0472">Membrane</keyword>
<evidence type="ECO:0000256" key="1">
    <source>
        <dbReference type="SAM" id="Phobius"/>
    </source>
</evidence>
<keyword evidence="1" id="KW-1133">Transmembrane helix</keyword>
<accession>A0A2H3K9K4</accession>
<comment type="caution">
    <text evidence="2">The sequence shown here is derived from an EMBL/GenBank/DDBJ whole genome shotgun (WGS) entry which is preliminary data.</text>
</comment>
<dbReference type="RefSeq" id="WP_097554615.1">
    <property type="nucleotide sequence ID" value="NZ_PCMW01000075.1"/>
</dbReference>
<sequence length="386" mass="45613">MKYDYIFVGFGLSSMLVLFEMSKNKFFFDKKILIIEPQSKTEKDRTWCYWETSNGAWDFLLKNKWESAWFQSGEIQLNILKTDVVYKMIESDDLYAFVKNIIKINLQTEWVSSSVTSISDTKNEVIVQTDASMYRASKVFNAVIFDNCFKNNKQYPLINQHFLGWFVAIDDKYRASMPAIFMDFNVMQHNNTRFMYVLPCANNQVLIEYTLFSKNLLHDYEYESEIKQYLNSKQIFDYTIQRKEKGCIPMTAYPFWKHNTENILNIGTAGGWTKASTGFTFSNSRKKALQVVTFLQKKQNPDFKIFHSTSRYYFYDQILIEVLSNSNHLGKLIFTKMFAKSNAASILRFLDESSTFWEELQIIWACPKRPFIKAFFKVLFKNFKKI</sequence>
<protein>
    <submittedName>
        <fullName evidence="2">Lycopene cyclase</fullName>
    </submittedName>
</protein>
<dbReference type="OrthoDB" id="24355at2"/>
<reference evidence="2 3" key="1">
    <citation type="submission" date="2017-09" db="EMBL/GenBank/DDBJ databases">
        <title>Whole genomes of Flavobacteriaceae.</title>
        <authorList>
            <person name="Stine C."/>
            <person name="Li C."/>
            <person name="Tadesse D."/>
        </authorList>
    </citation>
    <scope>NUCLEOTIDE SEQUENCE [LARGE SCALE GENOMIC DNA]</scope>
    <source>
        <strain evidence="2 3">ATCC 35036</strain>
    </source>
</reference>
<gene>
    <name evidence="2" type="ORF">B0A77_12105</name>
</gene>
<dbReference type="Proteomes" id="UP000220828">
    <property type="component" value="Unassembled WGS sequence"/>
</dbReference>
<evidence type="ECO:0000313" key="2">
    <source>
        <dbReference type="EMBL" id="PDS22920.1"/>
    </source>
</evidence>